<accession>A0ABW9VP96</accession>
<dbReference type="PANTHER" id="PTHR35370:SF1">
    <property type="entry name" value="TYPE VI SECRETION SYSTEM COMPONENT TSSF1"/>
    <property type="match status" value="1"/>
</dbReference>
<evidence type="ECO:0000313" key="2">
    <source>
        <dbReference type="Proteomes" id="UP000478090"/>
    </source>
</evidence>
<dbReference type="InterPro" id="IPR010272">
    <property type="entry name" value="T6SS_TssF"/>
</dbReference>
<dbReference type="NCBIfam" id="TIGR03359">
    <property type="entry name" value="VI_chp_6"/>
    <property type="match status" value="1"/>
</dbReference>
<sequence length="476" mass="53462">MTSPFTELLHRYERERIDQQTMVREFTQRFPAETATLGLSSGSAEHPQTRALLDAISFTNARTQQCLDKSQQQLPSDLLSVIYPQAVRPLPPLTIAHFDSRNTVSTTNSLIPRGTTLLSQRIGHTRCQFRTVYELELGTAQVLQASFRHQISLPAGIMAAEPLDGEISLKISVGPDSTLPYLRLFIDADPAFAAALRDSLFMRSAAVYLQQTGSQHWPPLEHVPLRPVGFAEDQAVTPDEPRAHATARLLLEYFAYPEKYNFFDIALDEIRSQLEPSCQSFTLHFLLAQDRHNSATARTLMPLAAHHLLTGCTPLVNLFSVSACPIYQDYSKSEYILQAHAQHPADYEIYSVDRVTAVKKSRSGIHVDEYHPYYSLKHGEASDQTGRHWFARRDEHLAEISPGYETRIAFVDHALDPLDTDISTVSVNLTCTNRDLCSRLPLGHTDGDFQLTRGQGAYPIRMLRQPTPPRRLAASD</sequence>
<proteinExistence type="predicted"/>
<comment type="caution">
    <text evidence="1">The sequence shown here is derived from an EMBL/GenBank/DDBJ whole genome shotgun (WGS) entry which is preliminary data.</text>
</comment>
<evidence type="ECO:0000313" key="1">
    <source>
        <dbReference type="EMBL" id="MYM41253.1"/>
    </source>
</evidence>
<dbReference type="PANTHER" id="PTHR35370">
    <property type="entry name" value="CYTOPLASMIC PROTEIN-RELATED-RELATED"/>
    <property type="match status" value="1"/>
</dbReference>
<protein>
    <submittedName>
        <fullName evidence="1">Type VI secretion system baseplate subunit TssF</fullName>
    </submittedName>
</protein>
<reference evidence="1 2" key="1">
    <citation type="submission" date="2019-12" db="EMBL/GenBank/DDBJ databases">
        <title>Novel species isolated from a subtropical stream in China.</title>
        <authorList>
            <person name="Lu H."/>
        </authorList>
    </citation>
    <scope>NUCLEOTIDE SEQUENCE [LARGE SCALE GENOMIC DNA]</scope>
    <source>
        <strain evidence="1 2">CY13W</strain>
    </source>
</reference>
<keyword evidence="2" id="KW-1185">Reference proteome</keyword>
<dbReference type="Proteomes" id="UP000478090">
    <property type="component" value="Unassembled WGS sequence"/>
</dbReference>
<gene>
    <name evidence="1" type="primary">tssF</name>
    <name evidence="1" type="ORF">GTP27_18205</name>
</gene>
<dbReference type="EMBL" id="WWCM01000015">
    <property type="protein sequence ID" value="MYM41253.1"/>
    <property type="molecule type" value="Genomic_DNA"/>
</dbReference>
<dbReference type="Pfam" id="PF05947">
    <property type="entry name" value="T6SS_TssF"/>
    <property type="match status" value="1"/>
</dbReference>
<organism evidence="1 2">
    <name type="scientific">Duganella qianjiadongensis</name>
    <dbReference type="NCBI Taxonomy" id="2692176"/>
    <lineage>
        <taxon>Bacteria</taxon>
        <taxon>Pseudomonadati</taxon>
        <taxon>Pseudomonadota</taxon>
        <taxon>Betaproteobacteria</taxon>
        <taxon>Burkholderiales</taxon>
        <taxon>Oxalobacteraceae</taxon>
        <taxon>Telluria group</taxon>
        <taxon>Duganella</taxon>
    </lineage>
</organism>
<name>A0ABW9VP96_9BURK</name>